<keyword evidence="2" id="KW-1185">Reference proteome</keyword>
<dbReference type="Gene3D" id="3.40.50.720">
    <property type="entry name" value="NAD(P)-binding Rossmann-like Domain"/>
    <property type="match status" value="1"/>
</dbReference>
<proteinExistence type="predicted"/>
<dbReference type="EMBL" id="JANIIK010000043">
    <property type="protein sequence ID" value="KAJ3605972.1"/>
    <property type="molecule type" value="Genomic_DNA"/>
</dbReference>
<organism evidence="1 2">
    <name type="scientific">Muraenolepis orangiensis</name>
    <name type="common">Patagonian moray cod</name>
    <dbReference type="NCBI Taxonomy" id="630683"/>
    <lineage>
        <taxon>Eukaryota</taxon>
        <taxon>Metazoa</taxon>
        <taxon>Chordata</taxon>
        <taxon>Craniata</taxon>
        <taxon>Vertebrata</taxon>
        <taxon>Euteleostomi</taxon>
        <taxon>Actinopterygii</taxon>
        <taxon>Neopterygii</taxon>
        <taxon>Teleostei</taxon>
        <taxon>Neoteleostei</taxon>
        <taxon>Acanthomorphata</taxon>
        <taxon>Zeiogadaria</taxon>
        <taxon>Gadariae</taxon>
        <taxon>Gadiformes</taxon>
        <taxon>Muraenolepidoidei</taxon>
        <taxon>Muraenolepididae</taxon>
        <taxon>Muraenolepis</taxon>
    </lineage>
</organism>
<evidence type="ECO:0000313" key="2">
    <source>
        <dbReference type="Proteomes" id="UP001148018"/>
    </source>
</evidence>
<protein>
    <submittedName>
        <fullName evidence="1">Uncharacterized protein</fullName>
    </submittedName>
</protein>
<dbReference type="InterPro" id="IPR036291">
    <property type="entry name" value="NAD(P)-bd_dom_sf"/>
</dbReference>
<dbReference type="Proteomes" id="UP001148018">
    <property type="component" value="Unassembled WGS sequence"/>
</dbReference>
<comment type="caution">
    <text evidence="1">The sequence shown here is derived from an EMBL/GenBank/DDBJ whole genome shotgun (WGS) entry which is preliminary data.</text>
</comment>
<sequence>MAEIPRSVLITGANRGLGLELVRQMAEGPSPIRHLLACCRDPDGPRGQELGRPSRVEKAKLPPVSGEMSLNSSGQAACPARRKPRGSRLYVLRQEPLYYW</sequence>
<dbReference type="AlphaFoldDB" id="A0A9Q0EK62"/>
<name>A0A9Q0EK62_9TELE</name>
<gene>
    <name evidence="1" type="ORF">NHX12_028015</name>
</gene>
<reference evidence="1" key="1">
    <citation type="submission" date="2022-07" db="EMBL/GenBank/DDBJ databases">
        <title>Chromosome-level genome of Muraenolepis orangiensis.</title>
        <authorList>
            <person name="Kim J."/>
        </authorList>
    </citation>
    <scope>NUCLEOTIDE SEQUENCE</scope>
    <source>
        <strain evidence="1">KU_S4_2022</strain>
        <tissue evidence="1">Muscle</tissue>
    </source>
</reference>
<dbReference type="SUPFAM" id="SSF51735">
    <property type="entry name" value="NAD(P)-binding Rossmann-fold domains"/>
    <property type="match status" value="1"/>
</dbReference>
<evidence type="ECO:0000313" key="1">
    <source>
        <dbReference type="EMBL" id="KAJ3605972.1"/>
    </source>
</evidence>
<accession>A0A9Q0EK62</accession>
<dbReference type="OrthoDB" id="7289984at2759"/>